<dbReference type="EMBL" id="KL198032">
    <property type="protein sequence ID" value="KDQ15449.1"/>
    <property type="molecule type" value="Genomic_DNA"/>
</dbReference>
<proteinExistence type="predicted"/>
<dbReference type="HOGENOM" id="CLU_1695191_0_0_1"/>
<evidence type="ECO:0000313" key="1">
    <source>
        <dbReference type="EMBL" id="KDQ15449.1"/>
    </source>
</evidence>
<reference evidence="2" key="1">
    <citation type="journal article" date="2014" name="Proc. Natl. Acad. Sci. U.S.A.">
        <title>Extensive sampling of basidiomycete genomes demonstrates inadequacy of the white-rot/brown-rot paradigm for wood decay fungi.</title>
        <authorList>
            <person name="Riley R."/>
            <person name="Salamov A.A."/>
            <person name="Brown D.W."/>
            <person name="Nagy L.G."/>
            <person name="Floudas D."/>
            <person name="Held B.W."/>
            <person name="Levasseur A."/>
            <person name="Lombard V."/>
            <person name="Morin E."/>
            <person name="Otillar R."/>
            <person name="Lindquist E.A."/>
            <person name="Sun H."/>
            <person name="LaButti K.M."/>
            <person name="Schmutz J."/>
            <person name="Jabbour D."/>
            <person name="Luo H."/>
            <person name="Baker S.E."/>
            <person name="Pisabarro A.G."/>
            <person name="Walton J.D."/>
            <person name="Blanchette R.A."/>
            <person name="Henrissat B."/>
            <person name="Martin F."/>
            <person name="Cullen D."/>
            <person name="Hibbett D.S."/>
            <person name="Grigoriev I.V."/>
        </authorList>
    </citation>
    <scope>NUCLEOTIDE SEQUENCE [LARGE SCALE GENOMIC DNA]</scope>
    <source>
        <strain evidence="2">FD-172 SS1</strain>
    </source>
</reference>
<sequence>MNGNTNTGIDGGHETWRKRWALAGCGAHDACPSLRHLDCFTYIWYYLPQAQGKPRSPKRALLRCPHHPLPSYSCVPRSRPQWSCACSTSGVHMKAKRKSRLRFCTSTKLISRAVLIVLTTDKDIYPTISPPARKRLHVRSSLFGPWAPRYTAHEW</sequence>
<protein>
    <submittedName>
        <fullName evidence="1">Uncharacterized protein</fullName>
    </submittedName>
</protein>
<dbReference type="Proteomes" id="UP000027195">
    <property type="component" value="Unassembled WGS sequence"/>
</dbReference>
<dbReference type="InParanoid" id="A0A067MIU5"/>
<keyword evidence="2" id="KW-1185">Reference proteome</keyword>
<dbReference type="AlphaFoldDB" id="A0A067MIU5"/>
<evidence type="ECO:0000313" key="2">
    <source>
        <dbReference type="Proteomes" id="UP000027195"/>
    </source>
</evidence>
<name>A0A067MIU5_BOTB1</name>
<accession>A0A067MIU5</accession>
<gene>
    <name evidence="1" type="ORF">BOTBODRAFT_292383</name>
</gene>
<organism evidence="1 2">
    <name type="scientific">Botryobasidium botryosum (strain FD-172 SS1)</name>
    <dbReference type="NCBI Taxonomy" id="930990"/>
    <lineage>
        <taxon>Eukaryota</taxon>
        <taxon>Fungi</taxon>
        <taxon>Dikarya</taxon>
        <taxon>Basidiomycota</taxon>
        <taxon>Agaricomycotina</taxon>
        <taxon>Agaricomycetes</taxon>
        <taxon>Cantharellales</taxon>
        <taxon>Botryobasidiaceae</taxon>
        <taxon>Botryobasidium</taxon>
    </lineage>
</organism>